<dbReference type="PANTHER" id="PTHR11730:SF60">
    <property type="entry name" value="RH50, ISOFORM D"/>
    <property type="match status" value="1"/>
</dbReference>
<dbReference type="eggNOG" id="KOG3796">
    <property type="taxonomic scope" value="Eukaryota"/>
</dbReference>
<dbReference type="EMBL" id="KB096785">
    <property type="protein sequence ID" value="ESO01227.1"/>
    <property type="molecule type" value="Genomic_DNA"/>
</dbReference>
<evidence type="ECO:0000259" key="7">
    <source>
        <dbReference type="Pfam" id="PF00909"/>
    </source>
</evidence>
<dbReference type="Gene3D" id="1.10.3430.10">
    <property type="entry name" value="Ammonium transporter AmtB like domains"/>
    <property type="match status" value="1"/>
</dbReference>
<dbReference type="EMBL" id="AMQM01005025">
    <property type="status" value="NOT_ANNOTATED_CDS"/>
    <property type="molecule type" value="Genomic_DNA"/>
</dbReference>
<protein>
    <recommendedName>
        <fullName evidence="7">Ammonium transporter AmtB-like domain-containing protein</fullName>
    </recommendedName>
</protein>
<keyword evidence="4 6" id="KW-1133">Transmembrane helix</keyword>
<dbReference type="InterPro" id="IPR002229">
    <property type="entry name" value="RhesusRHD"/>
</dbReference>
<feature type="transmembrane region" description="Helical" evidence="6">
    <location>
        <begin position="54"/>
        <end position="75"/>
    </location>
</feature>
<keyword evidence="10" id="KW-1185">Reference proteome</keyword>
<evidence type="ECO:0000313" key="9">
    <source>
        <dbReference type="EnsemblMetazoa" id="HelroP192262"/>
    </source>
</evidence>
<reference evidence="10" key="1">
    <citation type="submission" date="2012-12" db="EMBL/GenBank/DDBJ databases">
        <authorList>
            <person name="Hellsten U."/>
            <person name="Grimwood J."/>
            <person name="Chapman J.A."/>
            <person name="Shapiro H."/>
            <person name="Aerts A."/>
            <person name="Otillar R.P."/>
            <person name="Terry A.Y."/>
            <person name="Boore J.L."/>
            <person name="Simakov O."/>
            <person name="Marletaz F."/>
            <person name="Cho S.-J."/>
            <person name="Edsinger-Gonzales E."/>
            <person name="Havlak P."/>
            <person name="Kuo D.-H."/>
            <person name="Larsson T."/>
            <person name="Lv J."/>
            <person name="Arendt D."/>
            <person name="Savage R."/>
            <person name="Osoegawa K."/>
            <person name="de Jong P."/>
            <person name="Lindberg D.R."/>
            <person name="Seaver E.C."/>
            <person name="Weisblat D.A."/>
            <person name="Putnam N.H."/>
            <person name="Grigoriev I.V."/>
            <person name="Rokhsar D.S."/>
        </authorList>
    </citation>
    <scope>NUCLEOTIDE SEQUENCE</scope>
</reference>
<comment type="similarity">
    <text evidence="2">Belongs to the ammonium transporter (TC 2.A.49) family. Rh subfamily.</text>
</comment>
<dbReference type="PANTHER" id="PTHR11730">
    <property type="entry name" value="AMMONIUM TRANSPORTER"/>
    <property type="match status" value="1"/>
</dbReference>
<dbReference type="PRINTS" id="PR00342">
    <property type="entry name" value="RHESUSRHD"/>
</dbReference>
<dbReference type="EnsemblMetazoa" id="HelroT192262">
    <property type="protein sequence ID" value="HelroP192262"/>
    <property type="gene ID" value="HelroG192262"/>
</dbReference>
<dbReference type="SUPFAM" id="SSF111352">
    <property type="entry name" value="Ammonium transporter"/>
    <property type="match status" value="1"/>
</dbReference>
<gene>
    <name evidence="9" type="primary">20212216</name>
    <name evidence="8" type="ORF">HELRODRAFT_192262</name>
</gene>
<feature type="domain" description="Ammonium transporter AmtB-like" evidence="7">
    <location>
        <begin position="1"/>
        <end position="97"/>
    </location>
</feature>
<evidence type="ECO:0000313" key="10">
    <source>
        <dbReference type="Proteomes" id="UP000015101"/>
    </source>
</evidence>
<dbReference type="OMA" id="ICHCIED"/>
<dbReference type="GO" id="GO:0005886">
    <property type="term" value="C:plasma membrane"/>
    <property type="evidence" value="ECO:0007669"/>
    <property type="project" value="InterPro"/>
</dbReference>
<evidence type="ECO:0000256" key="2">
    <source>
        <dbReference type="ARBA" id="ARBA00011036"/>
    </source>
</evidence>
<dbReference type="InParanoid" id="T1FTR9"/>
<feature type="transmembrane region" description="Helical" evidence="6">
    <location>
        <begin position="81"/>
        <end position="105"/>
    </location>
</feature>
<evidence type="ECO:0000256" key="4">
    <source>
        <dbReference type="ARBA" id="ARBA00022989"/>
    </source>
</evidence>
<dbReference type="OrthoDB" id="534912at2759"/>
<dbReference type="Pfam" id="PF00909">
    <property type="entry name" value="Ammonium_transp"/>
    <property type="match status" value="1"/>
</dbReference>
<dbReference type="RefSeq" id="XP_009020463.1">
    <property type="nucleotide sequence ID" value="XM_009022215.1"/>
</dbReference>
<dbReference type="AlphaFoldDB" id="T1FTR9"/>
<dbReference type="GO" id="GO:0008519">
    <property type="term" value="F:ammonium channel activity"/>
    <property type="evidence" value="ECO:0007669"/>
    <property type="project" value="InterPro"/>
</dbReference>
<evidence type="ECO:0000256" key="3">
    <source>
        <dbReference type="ARBA" id="ARBA00022692"/>
    </source>
</evidence>
<dbReference type="InterPro" id="IPR024041">
    <property type="entry name" value="NH4_transpt_AmtB-like_dom"/>
</dbReference>
<comment type="subcellular location">
    <subcellularLocation>
        <location evidence="1">Membrane</location>
        <topology evidence="1">Multi-pass membrane protein</topology>
    </subcellularLocation>
</comment>
<reference evidence="9" key="3">
    <citation type="submission" date="2015-06" db="UniProtKB">
        <authorList>
            <consortium name="EnsemblMetazoa"/>
        </authorList>
    </citation>
    <scope>IDENTIFICATION</scope>
</reference>
<proteinExistence type="inferred from homology"/>
<accession>T1FTR9</accession>
<dbReference type="CTD" id="20212216"/>
<evidence type="ECO:0000256" key="6">
    <source>
        <dbReference type="SAM" id="Phobius"/>
    </source>
</evidence>
<keyword evidence="5 6" id="KW-0472">Membrane</keyword>
<dbReference type="EMBL" id="AMQM01005023">
    <property type="status" value="NOT_ANNOTATED_CDS"/>
    <property type="molecule type" value="Genomic_DNA"/>
</dbReference>
<keyword evidence="3 6" id="KW-0812">Transmembrane</keyword>
<feature type="transmembrane region" description="Helical" evidence="6">
    <location>
        <begin position="20"/>
        <end position="42"/>
    </location>
</feature>
<dbReference type="GeneID" id="20212216"/>
<organism evidence="9 10">
    <name type="scientific">Helobdella robusta</name>
    <name type="common">Californian leech</name>
    <dbReference type="NCBI Taxonomy" id="6412"/>
    <lineage>
        <taxon>Eukaryota</taxon>
        <taxon>Metazoa</taxon>
        <taxon>Spiralia</taxon>
        <taxon>Lophotrochozoa</taxon>
        <taxon>Annelida</taxon>
        <taxon>Clitellata</taxon>
        <taxon>Hirudinea</taxon>
        <taxon>Rhynchobdellida</taxon>
        <taxon>Glossiphoniidae</taxon>
        <taxon>Helobdella</taxon>
    </lineage>
</organism>
<sequence>MVFVGLGFLATFLKRYSYSGITFNLLLGAIVIQWAVLTNGWILNFKDGIIKLNLMLLVKAEFAAATVLVSFGAVLGKLNPLQLVVMAIIEVLVYQVNELICLQLFQMMIKMSNAFKLANLEKQGCVHAY</sequence>
<dbReference type="HOGENOM" id="CLU_1951108_0_0_1"/>
<dbReference type="KEGG" id="hro:HELRODRAFT_192262"/>
<dbReference type="Proteomes" id="UP000015101">
    <property type="component" value="Unassembled WGS sequence"/>
</dbReference>
<reference evidence="8 10" key="2">
    <citation type="journal article" date="2013" name="Nature">
        <title>Insights into bilaterian evolution from three spiralian genomes.</title>
        <authorList>
            <person name="Simakov O."/>
            <person name="Marletaz F."/>
            <person name="Cho S.J."/>
            <person name="Edsinger-Gonzales E."/>
            <person name="Havlak P."/>
            <person name="Hellsten U."/>
            <person name="Kuo D.H."/>
            <person name="Larsson T."/>
            <person name="Lv J."/>
            <person name="Arendt D."/>
            <person name="Savage R."/>
            <person name="Osoegawa K."/>
            <person name="de Jong P."/>
            <person name="Grimwood J."/>
            <person name="Chapman J.A."/>
            <person name="Shapiro H."/>
            <person name="Aerts A."/>
            <person name="Otillar R.P."/>
            <person name="Terry A.Y."/>
            <person name="Boore J.L."/>
            <person name="Grigoriev I.V."/>
            <person name="Lindberg D.R."/>
            <person name="Seaver E.C."/>
            <person name="Weisblat D.A."/>
            <person name="Putnam N.H."/>
            <person name="Rokhsar D.S."/>
        </authorList>
    </citation>
    <scope>NUCLEOTIDE SEQUENCE</scope>
</reference>
<evidence type="ECO:0000313" key="8">
    <source>
        <dbReference type="EMBL" id="ESO01227.1"/>
    </source>
</evidence>
<dbReference type="InterPro" id="IPR029020">
    <property type="entry name" value="Ammonium/urea_transptr"/>
</dbReference>
<evidence type="ECO:0000256" key="5">
    <source>
        <dbReference type="ARBA" id="ARBA00023136"/>
    </source>
</evidence>
<evidence type="ECO:0000256" key="1">
    <source>
        <dbReference type="ARBA" id="ARBA00004141"/>
    </source>
</evidence>
<name>T1FTR9_HELRO</name>
<dbReference type="EMBL" id="AMQM01005024">
    <property type="status" value="NOT_ANNOTATED_CDS"/>
    <property type="molecule type" value="Genomic_DNA"/>
</dbReference>